<dbReference type="Proteomes" id="UP000267517">
    <property type="component" value="Chromosome I"/>
</dbReference>
<accession>A0A250KI38</accession>
<protein>
    <recommendedName>
        <fullName evidence="5">MORN repeat protein</fullName>
    </recommendedName>
</protein>
<dbReference type="OrthoDB" id="1073198at2"/>
<feature type="signal peptide" evidence="2">
    <location>
        <begin position="1"/>
        <end position="20"/>
    </location>
</feature>
<evidence type="ECO:0000256" key="1">
    <source>
        <dbReference type="SAM" id="MobiDB-lite"/>
    </source>
</evidence>
<evidence type="ECO:0000313" key="4">
    <source>
        <dbReference type="Proteomes" id="UP000267517"/>
    </source>
</evidence>
<dbReference type="AlphaFoldDB" id="A0A250KI38"/>
<feature type="chain" id="PRO_5012535484" description="MORN repeat protein" evidence="2">
    <location>
        <begin position="21"/>
        <end position="255"/>
    </location>
</feature>
<name>A0A250KI38_9BACT</name>
<sequence>MNTKYILLLLLCIFSLQANAQTKEFVDKYDNGQIKSIYHRNKVWGFKEGSCINYTKDGTLYSELNYQEGKLHGTLKFYNEFGKIEAIINYDRGRFEGKSTMYHPIQSADETPAIHFTQMYHNDKLNGMTYEYDKNGKDIIRRARYRNGICMADTIISDKGITYKYREYESEYDDELEPMTTRFVPFKKKSATAHKPTAKPQKKTAITRSNHSSSTSNKTTVSRKTTPIKLTETQTTTPEKKPRLKLNKDGVIEFE</sequence>
<dbReference type="SUPFAM" id="SSF82185">
    <property type="entry name" value="Histone H3 K4-specific methyltransferase SET7/9 N-terminal domain"/>
    <property type="match status" value="1"/>
</dbReference>
<feature type="region of interest" description="Disordered" evidence="1">
    <location>
        <begin position="189"/>
        <end position="255"/>
    </location>
</feature>
<evidence type="ECO:0008006" key="5">
    <source>
        <dbReference type="Google" id="ProtNLM"/>
    </source>
</evidence>
<evidence type="ECO:0000256" key="2">
    <source>
        <dbReference type="SAM" id="SignalP"/>
    </source>
</evidence>
<gene>
    <name evidence="3" type="ORF">PMEL1_01280</name>
</gene>
<dbReference type="RefSeq" id="WP_120174457.1">
    <property type="nucleotide sequence ID" value="NZ_AP018049.1"/>
</dbReference>
<reference evidence="3 4" key="1">
    <citation type="submission" date="2017-05" db="EMBL/GenBank/DDBJ databases">
        <title>whole genome sequence of Prevotella melaninogenica GAI 07411.</title>
        <authorList>
            <person name="Kondo Y."/>
            <person name="Hoshino T."/>
        </authorList>
    </citation>
    <scope>NUCLEOTIDE SEQUENCE [LARGE SCALE GENOMIC DNA]</scope>
    <source>
        <strain evidence="3 4">GAI 07411</strain>
    </source>
</reference>
<evidence type="ECO:0000313" key="3">
    <source>
        <dbReference type="EMBL" id="BBA29348.1"/>
    </source>
</evidence>
<dbReference type="InterPro" id="IPR011652">
    <property type="entry name" value="MORN_2"/>
</dbReference>
<dbReference type="EMBL" id="AP018049">
    <property type="protein sequence ID" value="BBA29348.1"/>
    <property type="molecule type" value="Genomic_DNA"/>
</dbReference>
<dbReference type="Pfam" id="PF07661">
    <property type="entry name" value="MORN_2"/>
    <property type="match status" value="2"/>
</dbReference>
<feature type="compositionally biased region" description="Low complexity" evidence="1">
    <location>
        <begin position="207"/>
        <end position="237"/>
    </location>
</feature>
<feature type="compositionally biased region" description="Basic and acidic residues" evidence="1">
    <location>
        <begin position="238"/>
        <end position="255"/>
    </location>
</feature>
<proteinExistence type="predicted"/>
<dbReference type="Gene3D" id="3.90.930.1">
    <property type="match status" value="1"/>
</dbReference>
<feature type="compositionally biased region" description="Basic residues" evidence="1">
    <location>
        <begin position="189"/>
        <end position="202"/>
    </location>
</feature>
<keyword evidence="2" id="KW-0732">Signal</keyword>
<organism evidence="3 4">
    <name type="scientific">Prevotella melaninogenica</name>
    <dbReference type="NCBI Taxonomy" id="28132"/>
    <lineage>
        <taxon>Bacteria</taxon>
        <taxon>Pseudomonadati</taxon>
        <taxon>Bacteroidota</taxon>
        <taxon>Bacteroidia</taxon>
        <taxon>Bacteroidales</taxon>
        <taxon>Prevotellaceae</taxon>
        <taxon>Prevotella</taxon>
    </lineage>
</organism>